<dbReference type="Proteomes" id="UP000092462">
    <property type="component" value="Unassembled WGS sequence"/>
</dbReference>
<dbReference type="VEuPathDB" id="VectorBase:PPAI008916"/>
<accession>A0A1B0DKX2</accession>
<proteinExistence type="predicted"/>
<dbReference type="EnsemblMetazoa" id="PPAI008916-RA">
    <property type="protein sequence ID" value="PPAI008916-PA"/>
    <property type="gene ID" value="PPAI008916"/>
</dbReference>
<reference evidence="1" key="1">
    <citation type="submission" date="2022-08" db="UniProtKB">
        <authorList>
            <consortium name="EnsemblMetazoa"/>
        </authorList>
    </citation>
    <scope>IDENTIFICATION</scope>
    <source>
        <strain evidence="1">Israel</strain>
    </source>
</reference>
<keyword evidence="2" id="KW-1185">Reference proteome</keyword>
<evidence type="ECO:0000313" key="1">
    <source>
        <dbReference type="EnsemblMetazoa" id="PPAI008916-PA"/>
    </source>
</evidence>
<organism evidence="1 2">
    <name type="scientific">Phlebotomus papatasi</name>
    <name type="common">Sandfly</name>
    <dbReference type="NCBI Taxonomy" id="29031"/>
    <lineage>
        <taxon>Eukaryota</taxon>
        <taxon>Metazoa</taxon>
        <taxon>Ecdysozoa</taxon>
        <taxon>Arthropoda</taxon>
        <taxon>Hexapoda</taxon>
        <taxon>Insecta</taxon>
        <taxon>Pterygota</taxon>
        <taxon>Neoptera</taxon>
        <taxon>Endopterygota</taxon>
        <taxon>Diptera</taxon>
        <taxon>Nematocera</taxon>
        <taxon>Psychodoidea</taxon>
        <taxon>Psychodidae</taxon>
        <taxon>Phlebotomus</taxon>
        <taxon>Phlebotomus</taxon>
    </lineage>
</organism>
<sequence>MTQKYLCQALSSTSTSPALFKLPPAKGNPPQFFFLGNFS</sequence>
<protein>
    <submittedName>
        <fullName evidence="1">Uncharacterized protein</fullName>
    </submittedName>
</protein>
<name>A0A1B0DKX2_PHLPP</name>
<evidence type="ECO:0000313" key="2">
    <source>
        <dbReference type="Proteomes" id="UP000092462"/>
    </source>
</evidence>
<dbReference type="AlphaFoldDB" id="A0A1B0DKX2"/>
<dbReference type="EMBL" id="AJVK01006517">
    <property type="status" value="NOT_ANNOTATED_CDS"/>
    <property type="molecule type" value="Genomic_DNA"/>
</dbReference>